<dbReference type="PANTHER" id="PTHR36194">
    <property type="entry name" value="S-LAYER-LIKE PROTEIN"/>
    <property type="match status" value="1"/>
</dbReference>
<reference evidence="2 3" key="1">
    <citation type="submission" date="2018-05" db="EMBL/GenBank/DDBJ databases">
        <title>Isolation and characterization of genus Methanoculleus species and their viruses from deep sea marine sediment offshore southwestern Taiwan.</title>
        <authorList>
            <person name="Wei W.-H."/>
            <person name="Chen W.-C."/>
            <person name="Lai M.-C."/>
            <person name="Chen S.-C."/>
        </authorList>
    </citation>
    <scope>NUCLEOTIDE SEQUENCE [LARGE SCALE GENOMIC DNA]</scope>
    <source>
        <strain evidence="2 3">CWC-02</strain>
    </source>
</reference>
<evidence type="ECO:0000259" key="1">
    <source>
        <dbReference type="Pfam" id="PF08308"/>
    </source>
</evidence>
<comment type="caution">
    <text evidence="2">The sequence shown here is derived from an EMBL/GenBank/DDBJ whole genome shotgun (WGS) entry which is preliminary data.</text>
</comment>
<dbReference type="Proteomes" id="UP001523230">
    <property type="component" value="Unassembled WGS sequence"/>
</dbReference>
<dbReference type="Gene3D" id="2.60.40.1120">
    <property type="entry name" value="Carboxypeptidase-like, regulatory domain"/>
    <property type="match status" value="1"/>
</dbReference>
<dbReference type="PANTHER" id="PTHR36194:SF1">
    <property type="entry name" value="S-LAYER-LIKE PROTEIN"/>
    <property type="match status" value="1"/>
</dbReference>
<feature type="domain" description="PEGA" evidence="1">
    <location>
        <begin position="82"/>
        <end position="146"/>
    </location>
</feature>
<dbReference type="EMBL" id="QFDM01000001">
    <property type="protein sequence ID" value="MCM2464775.1"/>
    <property type="molecule type" value="Genomic_DNA"/>
</dbReference>
<keyword evidence="3" id="KW-1185">Reference proteome</keyword>
<evidence type="ECO:0000313" key="2">
    <source>
        <dbReference type="EMBL" id="MCM2464775.1"/>
    </source>
</evidence>
<accession>A0ABD4TAB3</accession>
<dbReference type="Pfam" id="PF08308">
    <property type="entry name" value="PEGA"/>
    <property type="match status" value="2"/>
</dbReference>
<sequence>MICTRRWRSGSRLKIKKEYSEIKKPYLLVTFILVVFTCSCGCTTTSSSDTVKLQDVAATQNQSDTNRENVVDSENPITQSFGRLRIESPIVGAIVRVDGEYAATCRDKVATELELSSGLHTITISKHGYETYNRSINITPNAQMVVYSEMAALPGTLIISSNVQAPSVYVDGIYYGRKSNLEISVPAGTHTVTAKRSGYHEDTKTVSVLPGESQKVNVFLYEIPTPKPTVPPQVSGEGMVCINIEESSPYAIGAEIYVDGTLRGTLHGHQNSLSITLPAGSHEFLVTNGNYGSFVQQVIVHPYQTDYYYIS</sequence>
<feature type="domain" description="PEGA" evidence="1">
    <location>
        <begin position="155"/>
        <end position="220"/>
    </location>
</feature>
<evidence type="ECO:0000313" key="3">
    <source>
        <dbReference type="Proteomes" id="UP001523230"/>
    </source>
</evidence>
<name>A0ABD4TAB3_9EURY</name>
<dbReference type="InterPro" id="IPR013229">
    <property type="entry name" value="PEGA"/>
</dbReference>
<gene>
    <name evidence="2" type="ORF">DIC75_00350</name>
</gene>
<protein>
    <recommendedName>
        <fullName evidence="1">PEGA domain-containing protein</fullName>
    </recommendedName>
</protein>
<organism evidence="2 3">
    <name type="scientific">Methanoculleus oceani</name>
    <dbReference type="NCBI Taxonomy" id="2184756"/>
    <lineage>
        <taxon>Archaea</taxon>
        <taxon>Methanobacteriati</taxon>
        <taxon>Methanobacteriota</taxon>
        <taxon>Stenosarchaea group</taxon>
        <taxon>Methanomicrobia</taxon>
        <taxon>Methanomicrobiales</taxon>
        <taxon>Methanomicrobiaceae</taxon>
        <taxon>Methanoculleus</taxon>
    </lineage>
</organism>
<proteinExistence type="predicted"/>
<dbReference type="AlphaFoldDB" id="A0ABD4TAB3"/>